<dbReference type="InterPro" id="IPR046980">
    <property type="entry name" value="KefG/KefF"/>
</dbReference>
<dbReference type="Pfam" id="PF02525">
    <property type="entry name" value="Flavodoxin_2"/>
    <property type="match status" value="1"/>
</dbReference>
<evidence type="ECO:0000313" key="3">
    <source>
        <dbReference type="EMBL" id="ETK02876.1"/>
    </source>
</evidence>
<comment type="caution">
    <text evidence="3">The sequence shown here is derived from an EMBL/GenBank/DDBJ whole genome shotgun (WGS) entry which is preliminary data.</text>
</comment>
<dbReference type="GO" id="GO:0010181">
    <property type="term" value="F:FMN binding"/>
    <property type="evidence" value="ECO:0007669"/>
    <property type="project" value="TreeGrafter"/>
</dbReference>
<name>W2C8S6_9BACT</name>
<dbReference type="Proteomes" id="UP000018837">
    <property type="component" value="Unassembled WGS sequence"/>
</dbReference>
<feature type="domain" description="Flavodoxin-like fold" evidence="2">
    <location>
        <begin position="1"/>
        <end position="166"/>
    </location>
</feature>
<proteinExistence type="predicted"/>
<evidence type="ECO:0000313" key="4">
    <source>
        <dbReference type="Proteomes" id="UP000018837"/>
    </source>
</evidence>
<dbReference type="PANTHER" id="PTHR47307">
    <property type="entry name" value="GLUTATHIONE-REGULATED POTASSIUM-EFFLUX SYSTEM ANCILLARY PROTEIN KEFG"/>
    <property type="match status" value="1"/>
</dbReference>
<dbReference type="EMBL" id="AYUF01000294">
    <property type="protein sequence ID" value="ETK02876.1"/>
    <property type="molecule type" value="Genomic_DNA"/>
</dbReference>
<accession>W2C8S6</accession>
<dbReference type="PANTHER" id="PTHR47307:SF1">
    <property type="entry name" value="GLUTATHIONE-REGULATED POTASSIUM-EFFLUX SYSTEM ANCILLARY PROTEIN KEFG"/>
    <property type="match status" value="1"/>
</dbReference>
<evidence type="ECO:0000256" key="1">
    <source>
        <dbReference type="ARBA" id="ARBA00023002"/>
    </source>
</evidence>
<dbReference type="SUPFAM" id="SSF52218">
    <property type="entry name" value="Flavoproteins"/>
    <property type="match status" value="1"/>
</dbReference>
<reference evidence="3 4" key="1">
    <citation type="submission" date="2013-11" db="EMBL/GenBank/DDBJ databases">
        <title>Single cell genomics of uncultured Tannerella BU063 (oral taxon 286).</title>
        <authorList>
            <person name="Beall C.J."/>
            <person name="Campbell A.G."/>
            <person name="Griffen A.L."/>
            <person name="Podar M."/>
            <person name="Leys E.J."/>
        </authorList>
    </citation>
    <scope>NUCLEOTIDE SEQUENCE [LARGE SCALE GENOMIC DNA]</scope>
    <source>
        <strain evidence="3">Cell 2</strain>
    </source>
</reference>
<dbReference type="PATRIC" id="fig|1411148.3.peg.169"/>
<keyword evidence="1" id="KW-0560">Oxidoreductase</keyword>
<dbReference type="Gene3D" id="3.40.50.360">
    <property type="match status" value="1"/>
</dbReference>
<dbReference type="GO" id="GO:0009055">
    <property type="term" value="F:electron transfer activity"/>
    <property type="evidence" value="ECO:0007669"/>
    <property type="project" value="TreeGrafter"/>
</dbReference>
<dbReference type="GO" id="GO:0003955">
    <property type="term" value="F:NAD(P)H dehydrogenase (quinone) activity"/>
    <property type="evidence" value="ECO:0007669"/>
    <property type="project" value="TreeGrafter"/>
</dbReference>
<gene>
    <name evidence="3" type="ORF">N425_01935</name>
</gene>
<organism evidence="3 4">
    <name type="scientific">Tannerella sp. oral taxon BU063 isolate Cell 2</name>
    <dbReference type="NCBI Taxonomy" id="1411148"/>
    <lineage>
        <taxon>Bacteria</taxon>
        <taxon>Pseudomonadati</taxon>
        <taxon>Bacteroidota</taxon>
        <taxon>Bacteroidia</taxon>
        <taxon>Bacteroidales</taxon>
        <taxon>Tannerellaceae</taxon>
        <taxon>Tannerella</taxon>
    </lineage>
</organism>
<dbReference type="AlphaFoldDB" id="W2C8S6"/>
<evidence type="ECO:0000259" key="2">
    <source>
        <dbReference type="Pfam" id="PF02525"/>
    </source>
</evidence>
<dbReference type="InterPro" id="IPR003680">
    <property type="entry name" value="Flavodoxin_fold"/>
</dbReference>
<dbReference type="InterPro" id="IPR029039">
    <property type="entry name" value="Flavoprotein-like_sf"/>
</dbReference>
<protein>
    <recommendedName>
        <fullName evidence="2">Flavodoxin-like fold domain-containing protein</fullName>
    </recommendedName>
</protein>
<sequence>MKTLILLTHENYPASKANRALLESLPEGAPVVVRNLYEKYPDGRIDVAAEQSLAEQFDRIIFQYPMYWYDVPAFFKKWLDEVVSFGWAFGTREALRGKSIGLVITTGSPRETFTREQAGFTIEESALPVIATIRYVQAQYIGLVALCNGDNLDPAEVAESRAAYQRLVLGK</sequence>